<keyword evidence="8" id="KW-1003">Cell membrane</keyword>
<reference evidence="20 21" key="1">
    <citation type="submission" date="2016-12" db="EMBL/GenBank/DDBJ databases">
        <title>Isolation and genomic insights into novel planktonic Zetaproteobacteria from stratified waters of the Chesapeake Bay.</title>
        <authorList>
            <person name="McAllister S.M."/>
            <person name="Kato S."/>
            <person name="Chan C.S."/>
            <person name="Chiu B.K."/>
            <person name="Field E.K."/>
        </authorList>
    </citation>
    <scope>NUCLEOTIDE SEQUENCE [LARGE SCALE GENOMIC DNA]</scope>
    <source>
        <strain evidence="20 21">CP-8</strain>
    </source>
</reference>
<keyword evidence="12 18" id="KW-0548">Nucleotidyltransferase</keyword>
<dbReference type="Proteomes" id="UP000231637">
    <property type="component" value="Chromosome"/>
</dbReference>
<comment type="catalytic activity">
    <reaction evidence="1 18">
        <text>a 1,2-diacyl-sn-glycero-3-phosphate + CTP + H(+) = a CDP-1,2-diacyl-sn-glycerol + diphosphate</text>
        <dbReference type="Rhea" id="RHEA:16229"/>
        <dbReference type="ChEBI" id="CHEBI:15378"/>
        <dbReference type="ChEBI" id="CHEBI:33019"/>
        <dbReference type="ChEBI" id="CHEBI:37563"/>
        <dbReference type="ChEBI" id="CHEBI:58332"/>
        <dbReference type="ChEBI" id="CHEBI:58608"/>
        <dbReference type="EC" id="2.7.7.41"/>
    </reaction>
</comment>
<dbReference type="Pfam" id="PF01148">
    <property type="entry name" value="CTP_transf_1"/>
    <property type="match status" value="1"/>
</dbReference>
<keyword evidence="11 18" id="KW-0812">Transmembrane</keyword>
<dbReference type="UniPathway" id="UPA00557">
    <property type="reaction ID" value="UER00614"/>
</dbReference>
<feature type="transmembrane region" description="Helical" evidence="19">
    <location>
        <begin position="7"/>
        <end position="23"/>
    </location>
</feature>
<evidence type="ECO:0000256" key="10">
    <source>
        <dbReference type="ARBA" id="ARBA00022679"/>
    </source>
</evidence>
<dbReference type="PANTHER" id="PTHR46382">
    <property type="entry name" value="PHOSPHATIDATE CYTIDYLYLTRANSFERASE"/>
    <property type="match status" value="1"/>
</dbReference>
<feature type="transmembrane region" description="Helical" evidence="19">
    <location>
        <begin position="29"/>
        <end position="47"/>
    </location>
</feature>
<evidence type="ECO:0000256" key="7">
    <source>
        <dbReference type="ARBA" id="ARBA00019373"/>
    </source>
</evidence>
<dbReference type="InterPro" id="IPR000374">
    <property type="entry name" value="PC_trans"/>
</dbReference>
<evidence type="ECO:0000256" key="11">
    <source>
        <dbReference type="ARBA" id="ARBA00022692"/>
    </source>
</evidence>
<evidence type="ECO:0000256" key="3">
    <source>
        <dbReference type="ARBA" id="ARBA00005119"/>
    </source>
</evidence>
<evidence type="ECO:0000256" key="5">
    <source>
        <dbReference type="ARBA" id="ARBA00010185"/>
    </source>
</evidence>
<feature type="transmembrane region" description="Helical" evidence="19">
    <location>
        <begin position="131"/>
        <end position="149"/>
    </location>
</feature>
<dbReference type="AlphaFoldDB" id="A0A2K8L8X6"/>
<comment type="similarity">
    <text evidence="5 18">Belongs to the CDS family.</text>
</comment>
<feature type="transmembrane region" description="Helical" evidence="19">
    <location>
        <begin position="75"/>
        <end position="92"/>
    </location>
</feature>
<evidence type="ECO:0000256" key="18">
    <source>
        <dbReference type="RuleBase" id="RU003938"/>
    </source>
</evidence>
<dbReference type="GO" id="GO:0004605">
    <property type="term" value="F:phosphatidate cytidylyltransferase activity"/>
    <property type="evidence" value="ECO:0007669"/>
    <property type="project" value="UniProtKB-EC"/>
</dbReference>
<feature type="transmembrane region" description="Helical" evidence="19">
    <location>
        <begin position="99"/>
        <end position="119"/>
    </location>
</feature>
<keyword evidence="9" id="KW-0444">Lipid biosynthesis</keyword>
<keyword evidence="17" id="KW-1208">Phospholipid metabolism</keyword>
<evidence type="ECO:0000256" key="14">
    <source>
        <dbReference type="ARBA" id="ARBA00023098"/>
    </source>
</evidence>
<evidence type="ECO:0000256" key="2">
    <source>
        <dbReference type="ARBA" id="ARBA00004651"/>
    </source>
</evidence>
<accession>A0A2K8L8X6</accession>
<name>A0A2K8L8X6_9PROT</name>
<keyword evidence="21" id="KW-1185">Reference proteome</keyword>
<protein>
    <recommendedName>
        <fullName evidence="7 18">Phosphatidate cytidylyltransferase</fullName>
        <ecNumber evidence="6 18">2.7.7.41</ecNumber>
    </recommendedName>
</protein>
<dbReference type="PROSITE" id="PS01315">
    <property type="entry name" value="CDS"/>
    <property type="match status" value="1"/>
</dbReference>
<comment type="pathway">
    <text evidence="4">Lipid metabolism.</text>
</comment>
<evidence type="ECO:0000256" key="9">
    <source>
        <dbReference type="ARBA" id="ARBA00022516"/>
    </source>
</evidence>
<evidence type="ECO:0000256" key="1">
    <source>
        <dbReference type="ARBA" id="ARBA00001698"/>
    </source>
</evidence>
<evidence type="ECO:0000256" key="15">
    <source>
        <dbReference type="ARBA" id="ARBA00023136"/>
    </source>
</evidence>
<comment type="subcellular location">
    <subcellularLocation>
        <location evidence="2">Cell membrane</location>
        <topology evidence="2">Multi-pass membrane protein</topology>
    </subcellularLocation>
</comment>
<dbReference type="PANTHER" id="PTHR46382:SF1">
    <property type="entry name" value="PHOSPHATIDATE CYTIDYLYLTRANSFERASE"/>
    <property type="match status" value="1"/>
</dbReference>
<evidence type="ECO:0000256" key="19">
    <source>
        <dbReference type="SAM" id="Phobius"/>
    </source>
</evidence>
<organism evidence="20 21">
    <name type="scientific">Mariprofundus ferrinatatus</name>
    <dbReference type="NCBI Taxonomy" id="1921087"/>
    <lineage>
        <taxon>Bacteria</taxon>
        <taxon>Pseudomonadati</taxon>
        <taxon>Pseudomonadota</taxon>
        <taxon>Candidatius Mariprofundia</taxon>
        <taxon>Mariprofundales</taxon>
        <taxon>Mariprofundaceae</taxon>
        <taxon>Mariprofundus</taxon>
    </lineage>
</organism>
<keyword evidence="15 19" id="KW-0472">Membrane</keyword>
<keyword evidence="16" id="KW-0594">Phospholipid biosynthesis</keyword>
<evidence type="ECO:0000256" key="12">
    <source>
        <dbReference type="ARBA" id="ARBA00022695"/>
    </source>
</evidence>
<dbReference type="GO" id="GO:0005886">
    <property type="term" value="C:plasma membrane"/>
    <property type="evidence" value="ECO:0007669"/>
    <property type="project" value="UniProtKB-SubCell"/>
</dbReference>
<dbReference type="OrthoDB" id="5290710at2"/>
<keyword evidence="14" id="KW-0443">Lipid metabolism</keyword>
<feature type="transmembrane region" description="Helical" evidence="19">
    <location>
        <begin position="170"/>
        <end position="189"/>
    </location>
</feature>
<sequence length="259" mass="28341">MSELNKRIITALVLVALVWVWYFRLPSPWFETVLVLIGWGATCELILMMKLRGSMIYMVSSLPLWIAFLESPQVTWLLLAAIFWFGLFVMTSREHEASFGSFFAFIWLFSWIYLFALAVASTHGSEMGQGLVIGACLAVWASDIAAYFVGRAIGRRKLCPAISPGKSIEGLAGGVLFAVPVAVVCWLAWGVLPFGLALMLAIITVFSGALGDLSESAVKRLVGVKDSGRWLPGHGGILDRIDAIIMAVPVAWLLWGVMV</sequence>
<dbReference type="RefSeq" id="WP_100265703.1">
    <property type="nucleotide sequence ID" value="NZ_CP018800.1"/>
</dbReference>
<evidence type="ECO:0000256" key="4">
    <source>
        <dbReference type="ARBA" id="ARBA00005189"/>
    </source>
</evidence>
<evidence type="ECO:0000256" key="16">
    <source>
        <dbReference type="ARBA" id="ARBA00023209"/>
    </source>
</evidence>
<dbReference type="EMBL" id="CP018800">
    <property type="protein sequence ID" value="ATX82341.1"/>
    <property type="molecule type" value="Genomic_DNA"/>
</dbReference>
<evidence type="ECO:0000256" key="17">
    <source>
        <dbReference type="ARBA" id="ARBA00023264"/>
    </source>
</evidence>
<feature type="transmembrane region" description="Helical" evidence="19">
    <location>
        <begin position="235"/>
        <end position="255"/>
    </location>
</feature>
<gene>
    <name evidence="20" type="ORF">Ga0123462_1478</name>
</gene>
<evidence type="ECO:0000256" key="13">
    <source>
        <dbReference type="ARBA" id="ARBA00022989"/>
    </source>
</evidence>
<evidence type="ECO:0000256" key="8">
    <source>
        <dbReference type="ARBA" id="ARBA00022475"/>
    </source>
</evidence>
<keyword evidence="10 18" id="KW-0808">Transferase</keyword>
<evidence type="ECO:0000313" key="21">
    <source>
        <dbReference type="Proteomes" id="UP000231637"/>
    </source>
</evidence>
<comment type="pathway">
    <text evidence="3 18">Phospholipid metabolism; CDP-diacylglycerol biosynthesis; CDP-diacylglycerol from sn-glycerol 3-phosphate: step 3/3.</text>
</comment>
<proteinExistence type="inferred from homology"/>
<dbReference type="GO" id="GO:0016024">
    <property type="term" value="P:CDP-diacylglycerol biosynthetic process"/>
    <property type="evidence" value="ECO:0007669"/>
    <property type="project" value="UniProtKB-UniPathway"/>
</dbReference>
<evidence type="ECO:0000313" key="20">
    <source>
        <dbReference type="EMBL" id="ATX82341.1"/>
    </source>
</evidence>
<evidence type="ECO:0000256" key="6">
    <source>
        <dbReference type="ARBA" id="ARBA00012487"/>
    </source>
</evidence>
<dbReference type="KEGG" id="mfn:Ga0123462_1478"/>
<keyword evidence="13 19" id="KW-1133">Transmembrane helix</keyword>
<dbReference type="EC" id="2.7.7.41" evidence="6 18"/>